<feature type="domain" description="UPF0033" evidence="2">
    <location>
        <begin position="38"/>
        <end position="62"/>
    </location>
</feature>
<dbReference type="PROSITE" id="PS01148">
    <property type="entry name" value="UPF0033"/>
    <property type="match status" value="1"/>
</dbReference>
<dbReference type="GO" id="GO:0016740">
    <property type="term" value="F:transferase activity"/>
    <property type="evidence" value="ECO:0007669"/>
    <property type="project" value="UniProtKB-KW"/>
</dbReference>
<dbReference type="Pfam" id="PF01206">
    <property type="entry name" value="TusA"/>
    <property type="match status" value="1"/>
</dbReference>
<dbReference type="PANTHER" id="PTHR33279">
    <property type="entry name" value="SULFUR CARRIER PROTEIN YEDF-RELATED"/>
    <property type="match status" value="1"/>
</dbReference>
<proteinExistence type="inferred from homology"/>
<gene>
    <name evidence="3" type="ORF">H9L22_09415</name>
</gene>
<comment type="similarity">
    <text evidence="1">Belongs to the sulfur carrier protein TusA family.</text>
</comment>
<accession>A0A7H0H201</accession>
<protein>
    <submittedName>
        <fullName evidence="3">Sulfurtransferase TusA family protein</fullName>
    </submittedName>
</protein>
<dbReference type="SUPFAM" id="SSF64307">
    <property type="entry name" value="SirA-like"/>
    <property type="match status" value="1"/>
</dbReference>
<evidence type="ECO:0000256" key="1">
    <source>
        <dbReference type="ARBA" id="ARBA00008984"/>
    </source>
</evidence>
<dbReference type="EMBL" id="CP060789">
    <property type="protein sequence ID" value="QNP54567.1"/>
    <property type="molecule type" value="Genomic_DNA"/>
</dbReference>
<keyword evidence="4" id="KW-1185">Reference proteome</keyword>
<evidence type="ECO:0000313" key="4">
    <source>
        <dbReference type="Proteomes" id="UP000516117"/>
    </source>
</evidence>
<dbReference type="AlphaFoldDB" id="A0A7H0H201"/>
<dbReference type="RefSeq" id="WP_187719707.1">
    <property type="nucleotide sequence ID" value="NZ_BAABBL010000036.1"/>
</dbReference>
<dbReference type="CDD" id="cd00291">
    <property type="entry name" value="SirA_YedF_YeeD"/>
    <property type="match status" value="1"/>
</dbReference>
<dbReference type="Proteomes" id="UP000516117">
    <property type="component" value="Chromosome"/>
</dbReference>
<evidence type="ECO:0000313" key="3">
    <source>
        <dbReference type="EMBL" id="QNP54567.1"/>
    </source>
</evidence>
<dbReference type="InterPro" id="IPR036868">
    <property type="entry name" value="TusA-like_sf"/>
</dbReference>
<reference evidence="3 4" key="1">
    <citation type="submission" date="2020-08" db="EMBL/GenBank/DDBJ databases">
        <title>Genome sequence of Tessaracoccus defluvii JCM 17540T.</title>
        <authorList>
            <person name="Hyun D.-W."/>
            <person name="Bae J.-W."/>
        </authorList>
    </citation>
    <scope>NUCLEOTIDE SEQUENCE [LARGE SCALE GENOMIC DNA]</scope>
    <source>
        <strain evidence="3 4">JCM 17540</strain>
    </source>
</reference>
<dbReference type="Gene3D" id="3.30.110.40">
    <property type="entry name" value="TusA-like domain"/>
    <property type="match status" value="1"/>
</dbReference>
<name>A0A7H0H201_9ACTN</name>
<organism evidence="3 4">
    <name type="scientific">Tessaracoccus defluvii</name>
    <dbReference type="NCBI Taxonomy" id="1285901"/>
    <lineage>
        <taxon>Bacteria</taxon>
        <taxon>Bacillati</taxon>
        <taxon>Actinomycetota</taxon>
        <taxon>Actinomycetes</taxon>
        <taxon>Propionibacteriales</taxon>
        <taxon>Propionibacteriaceae</taxon>
        <taxon>Tessaracoccus</taxon>
    </lineage>
</organism>
<evidence type="ECO:0000259" key="2">
    <source>
        <dbReference type="PROSITE" id="PS01148"/>
    </source>
</evidence>
<sequence length="107" mass="11438">MSIFSRFTKPLIAQPAAAPGGSVTVEDRPDGSGRQYRLDTIGQVCPFPLVEAKQAIKGLDVGDELIIDFDCTQGTDSIPHWAAAAGYPVTNFEQVGDATWTITVQKA</sequence>
<dbReference type="InterPro" id="IPR001455">
    <property type="entry name" value="TusA-like"/>
</dbReference>
<dbReference type="KEGG" id="tdf:H9L22_09415"/>
<keyword evidence="3" id="KW-0808">Transferase</keyword>
<dbReference type="PANTHER" id="PTHR33279:SF6">
    <property type="entry name" value="SULFUR CARRIER PROTEIN YEDF-RELATED"/>
    <property type="match status" value="1"/>
</dbReference>